<dbReference type="AlphaFoldDB" id="A0A0D8I9L5"/>
<gene>
    <name evidence="1" type="ORF">CACET_c29160</name>
</gene>
<reference evidence="1 2" key="1">
    <citation type="submission" date="2014-10" db="EMBL/GenBank/DDBJ databases">
        <title>Genome sequence of Clostridium aceticum DSM 1496.</title>
        <authorList>
            <person name="Poehlein A."/>
            <person name="Schiel-Bengelsdorf B."/>
            <person name="Gottschalk G."/>
            <person name="Duerre P."/>
            <person name="Daniel R."/>
        </authorList>
    </citation>
    <scope>NUCLEOTIDE SEQUENCE [LARGE SCALE GENOMIC DNA]</scope>
    <source>
        <strain evidence="1 2">DSM 1496</strain>
    </source>
</reference>
<name>A0A0D8I9L5_9CLOT</name>
<dbReference type="PATRIC" id="fig|84022.5.peg.334"/>
<evidence type="ECO:0000313" key="2">
    <source>
        <dbReference type="Proteomes" id="UP000035704"/>
    </source>
</evidence>
<accession>A0A0D8I9L5</accession>
<organism evidence="1 2">
    <name type="scientific">Clostridium aceticum</name>
    <dbReference type="NCBI Taxonomy" id="84022"/>
    <lineage>
        <taxon>Bacteria</taxon>
        <taxon>Bacillati</taxon>
        <taxon>Bacillota</taxon>
        <taxon>Clostridia</taxon>
        <taxon>Eubacteriales</taxon>
        <taxon>Clostridiaceae</taxon>
        <taxon>Clostridium</taxon>
    </lineage>
</organism>
<dbReference type="Proteomes" id="UP000035704">
    <property type="component" value="Chromosome"/>
</dbReference>
<dbReference type="SUPFAM" id="SSF52833">
    <property type="entry name" value="Thioredoxin-like"/>
    <property type="match status" value="1"/>
</dbReference>
<protein>
    <submittedName>
        <fullName evidence="1">Uncharacterized protein</fullName>
    </submittedName>
</protein>
<sequence>MALEEKYDDEVAFIIVDVDHPQSEKLIEAFNVSSIPVFFYIDPKGNIVGNDIGSKSFKHMEERILKDLLGKKK</sequence>
<dbReference type="STRING" id="84022.CACET_c29160"/>
<dbReference type="Gene3D" id="3.40.30.10">
    <property type="entry name" value="Glutaredoxin"/>
    <property type="match status" value="1"/>
</dbReference>
<proteinExistence type="predicted"/>
<dbReference type="KEGG" id="cace:CACET_c29160"/>
<evidence type="ECO:0000313" key="1">
    <source>
        <dbReference type="EMBL" id="AKL96360.1"/>
    </source>
</evidence>
<keyword evidence="2" id="KW-1185">Reference proteome</keyword>
<dbReference type="InterPro" id="IPR036249">
    <property type="entry name" value="Thioredoxin-like_sf"/>
</dbReference>
<dbReference type="EMBL" id="CP009687">
    <property type="protein sequence ID" value="AKL96360.1"/>
    <property type="molecule type" value="Genomic_DNA"/>
</dbReference>